<dbReference type="Pfam" id="PF00246">
    <property type="entry name" value="Peptidase_M14"/>
    <property type="match status" value="1"/>
</dbReference>
<dbReference type="Gene3D" id="3.40.630.10">
    <property type="entry name" value="Zn peptidases"/>
    <property type="match status" value="1"/>
</dbReference>
<name>A0ABW2LQE1_9PSEU</name>
<reference evidence="5" key="1">
    <citation type="journal article" date="2019" name="Int. J. Syst. Evol. Microbiol.">
        <title>The Global Catalogue of Microorganisms (GCM) 10K type strain sequencing project: providing services to taxonomists for standard genome sequencing and annotation.</title>
        <authorList>
            <consortium name="The Broad Institute Genomics Platform"/>
            <consortium name="The Broad Institute Genome Sequencing Center for Infectious Disease"/>
            <person name="Wu L."/>
            <person name="Ma J."/>
        </authorList>
    </citation>
    <scope>NUCLEOTIDE SEQUENCE [LARGE SCALE GENOMIC DNA]</scope>
    <source>
        <strain evidence="5">WLHS5</strain>
    </source>
</reference>
<comment type="caution">
    <text evidence="4">The sequence shown here is derived from an EMBL/GenBank/DDBJ whole genome shotgun (WGS) entry which is preliminary data.</text>
</comment>
<evidence type="ECO:0000313" key="4">
    <source>
        <dbReference type="EMBL" id="MFC7343558.1"/>
    </source>
</evidence>
<comment type="similarity">
    <text evidence="1">Belongs to the peptidase M14 family.</text>
</comment>
<dbReference type="SUPFAM" id="SSF53187">
    <property type="entry name" value="Zn-dependent exopeptidases"/>
    <property type="match status" value="1"/>
</dbReference>
<dbReference type="InterPro" id="IPR000834">
    <property type="entry name" value="Peptidase_M14"/>
</dbReference>
<dbReference type="PROSITE" id="PS52035">
    <property type="entry name" value="PEPTIDASE_M14"/>
    <property type="match status" value="1"/>
</dbReference>
<sequence length="821" mass="88785">MMKRALLGATTALITALPALVVPTAQAQPACDPFTRPAVDEAVPTAREVLGFDLGQREVTTAESDRYLQAVADSSAKVTDDVLATSSRGRPLRYAVVGKPENTTPGALAGIGEKLGLLRDPKTPEPVARRIIDDTPSVLWVAGNVHGDEESGTGAALRVLYELTARTDCTAPSILDDAVVVVLPTQNPDGRELDTRRTATGFDANRDWFARTQPETDGKLEKLRELPPQMFVDAHEMGSDDYFFPPNADPVYHDIGETPLDWVYERYGPAMQRAFGRFGIPYFNGSSYDLMYMGYGDTVPLTGFNAAGMTFEKNEDDPIAERVQEHYTAIWSTLMSAGAQDAELRAQWRAAHLEAYRQGRAGELEPNRLYWNDGEITNPVPDIRIKHYFLRTDDPAKSEGVQRLARRLQRMDVDVRRLTAPLVVPDYTPYGRPGGETTLPAGTLWIPLAQGQKHWIQAMLGESSYVPFPYFYDVTVWSGPLLENLDGGRSGADLNPVAAPLPPQPEPSARALDAPKTAVWQTSRSGAAVESAGWLRHWLGEHRVDFGDLTAQQIAGGALSDYRALVIPNGDGDAAFEALGPAGRGALTDWVRGGGKLIALRDSATLAARLGLTSATHAEPTSDVPGALVRTELDPASPLAEGVGPTVWSMYEYDQVWTAPPEASAARFPSAGDPDWHVSGFAEGAEELHGKTAVVDENVGEGRVVLFGFEPNYRAFTNGAARMLGNALAGDRPETPVRRAVAPPQGPTDSATGRLVISVRPEVADQVRGMLHRRSAEFTETGEGRFLVDLGGMTADEHPWARDLAGEVAGLGSSVRAIRLP</sequence>
<keyword evidence="5" id="KW-1185">Reference proteome</keyword>
<dbReference type="Gene3D" id="3.40.50.880">
    <property type="match status" value="1"/>
</dbReference>
<dbReference type="RefSeq" id="WP_380670567.1">
    <property type="nucleotide sequence ID" value="NZ_JBHTCJ010000010.1"/>
</dbReference>
<dbReference type="SMART" id="SM00631">
    <property type="entry name" value="Zn_pept"/>
    <property type="match status" value="1"/>
</dbReference>
<evidence type="ECO:0000256" key="2">
    <source>
        <dbReference type="SAM" id="SignalP"/>
    </source>
</evidence>
<feature type="chain" id="PRO_5046950951" evidence="2">
    <location>
        <begin position="28"/>
        <end position="821"/>
    </location>
</feature>
<proteinExistence type="inferred from homology"/>
<keyword evidence="2" id="KW-0732">Signal</keyword>
<dbReference type="SUPFAM" id="SSF52317">
    <property type="entry name" value="Class I glutamine amidotransferase-like"/>
    <property type="match status" value="1"/>
</dbReference>
<dbReference type="Proteomes" id="UP001596504">
    <property type="component" value="Unassembled WGS sequence"/>
</dbReference>
<feature type="domain" description="Peptidase M14" evidence="3">
    <location>
        <begin position="57"/>
        <end position="337"/>
    </location>
</feature>
<feature type="signal peptide" evidence="2">
    <location>
        <begin position="1"/>
        <end position="27"/>
    </location>
</feature>
<evidence type="ECO:0000313" key="5">
    <source>
        <dbReference type="Proteomes" id="UP001596504"/>
    </source>
</evidence>
<dbReference type="InterPro" id="IPR029062">
    <property type="entry name" value="Class_I_gatase-like"/>
</dbReference>
<dbReference type="EMBL" id="JBHTCJ010000010">
    <property type="protein sequence ID" value="MFC7343558.1"/>
    <property type="molecule type" value="Genomic_DNA"/>
</dbReference>
<protein>
    <submittedName>
        <fullName evidence="4">M14 family zinc carboxypeptidase</fullName>
    </submittedName>
</protein>
<keyword evidence="4" id="KW-0378">Hydrolase</keyword>
<evidence type="ECO:0000256" key="1">
    <source>
        <dbReference type="PROSITE-ProRule" id="PRU01379"/>
    </source>
</evidence>
<gene>
    <name evidence="4" type="ORF">ACFQRI_19315</name>
</gene>
<evidence type="ECO:0000259" key="3">
    <source>
        <dbReference type="PROSITE" id="PS52035"/>
    </source>
</evidence>
<keyword evidence="4" id="KW-0121">Carboxypeptidase</keyword>
<keyword evidence="4" id="KW-0645">Protease</keyword>
<accession>A0ABW2LQE1</accession>
<organism evidence="4 5">
    <name type="scientific">Saccharopolyspora griseoalba</name>
    <dbReference type="NCBI Taxonomy" id="1431848"/>
    <lineage>
        <taxon>Bacteria</taxon>
        <taxon>Bacillati</taxon>
        <taxon>Actinomycetota</taxon>
        <taxon>Actinomycetes</taxon>
        <taxon>Pseudonocardiales</taxon>
        <taxon>Pseudonocardiaceae</taxon>
        <taxon>Saccharopolyspora</taxon>
    </lineage>
</organism>
<dbReference type="GO" id="GO:0004180">
    <property type="term" value="F:carboxypeptidase activity"/>
    <property type="evidence" value="ECO:0007669"/>
    <property type="project" value="UniProtKB-KW"/>
</dbReference>
<feature type="active site" description="Proton donor/acceptor" evidence="1">
    <location>
        <position position="312"/>
    </location>
</feature>